<dbReference type="Proteomes" id="UP001163321">
    <property type="component" value="Chromosome 8"/>
</dbReference>
<organism evidence="1 2">
    <name type="scientific">Peronosclerospora sorghi</name>
    <dbReference type="NCBI Taxonomy" id="230839"/>
    <lineage>
        <taxon>Eukaryota</taxon>
        <taxon>Sar</taxon>
        <taxon>Stramenopiles</taxon>
        <taxon>Oomycota</taxon>
        <taxon>Peronosporomycetes</taxon>
        <taxon>Peronosporales</taxon>
        <taxon>Peronosporaceae</taxon>
        <taxon>Peronosclerospora</taxon>
    </lineage>
</organism>
<dbReference type="EMBL" id="CM047587">
    <property type="protein sequence ID" value="KAI9907104.1"/>
    <property type="molecule type" value="Genomic_DNA"/>
</dbReference>
<evidence type="ECO:0000313" key="2">
    <source>
        <dbReference type="Proteomes" id="UP001163321"/>
    </source>
</evidence>
<gene>
    <name evidence="1" type="ORF">PsorP6_003935</name>
</gene>
<comment type="caution">
    <text evidence="1">The sequence shown here is derived from an EMBL/GenBank/DDBJ whole genome shotgun (WGS) entry which is preliminary data.</text>
</comment>
<sequence length="92" mass="10650">MYNPPNVNTSFSHERKFVKSDQNETTRYLGHQVGVLTLAHKNWAVRIRAIKRRVITATNCGTSVIERIQVLNAVIIPAILFKGKCFRRHQQY</sequence>
<name>A0ACC0VKY1_9STRA</name>
<evidence type="ECO:0000313" key="1">
    <source>
        <dbReference type="EMBL" id="KAI9907104.1"/>
    </source>
</evidence>
<accession>A0ACC0VKY1</accession>
<proteinExistence type="predicted"/>
<keyword evidence="2" id="KW-1185">Reference proteome</keyword>
<protein>
    <submittedName>
        <fullName evidence="1">Uncharacterized protein</fullName>
    </submittedName>
</protein>
<reference evidence="1 2" key="1">
    <citation type="journal article" date="2022" name="bioRxiv">
        <title>The genome of the oomycete Peronosclerospora sorghi, a cosmopolitan pathogen of maize and sorghum, is inflated with dispersed pseudogenes.</title>
        <authorList>
            <person name="Fletcher K."/>
            <person name="Martin F."/>
            <person name="Isakeit T."/>
            <person name="Cavanaugh K."/>
            <person name="Magill C."/>
            <person name="Michelmore R."/>
        </authorList>
    </citation>
    <scope>NUCLEOTIDE SEQUENCE [LARGE SCALE GENOMIC DNA]</scope>
    <source>
        <strain evidence="1">P6</strain>
    </source>
</reference>